<evidence type="ECO:0000313" key="3">
    <source>
        <dbReference type="Proteomes" id="UP001642501"/>
    </source>
</evidence>
<feature type="compositionally biased region" description="Polar residues" evidence="1">
    <location>
        <begin position="76"/>
        <end position="85"/>
    </location>
</feature>
<proteinExistence type="predicted"/>
<gene>
    <name evidence="2" type="ORF">SEPCBS57363_004150</name>
</gene>
<feature type="compositionally biased region" description="Basic and acidic residues" evidence="1">
    <location>
        <begin position="88"/>
        <end position="100"/>
    </location>
</feature>
<keyword evidence="3" id="KW-1185">Reference proteome</keyword>
<reference evidence="2 3" key="1">
    <citation type="submission" date="2024-01" db="EMBL/GenBank/DDBJ databases">
        <authorList>
            <person name="Allen C."/>
            <person name="Tagirdzhanova G."/>
        </authorList>
    </citation>
    <scope>NUCLEOTIDE SEQUENCE [LARGE SCALE GENOMIC DNA]</scope>
    <source>
        <strain evidence="2 3">CBS 573.63</strain>
    </source>
</reference>
<name>A0ABP0DQF7_9PEZI</name>
<dbReference type="EMBL" id="CAWUOM010000074">
    <property type="protein sequence ID" value="CAK7270531.1"/>
    <property type="molecule type" value="Genomic_DNA"/>
</dbReference>
<comment type="caution">
    <text evidence="2">The sequence shown here is derived from an EMBL/GenBank/DDBJ whole genome shotgun (WGS) entry which is preliminary data.</text>
</comment>
<feature type="compositionally biased region" description="Low complexity" evidence="1">
    <location>
        <begin position="32"/>
        <end position="48"/>
    </location>
</feature>
<accession>A0ABP0DQF7</accession>
<feature type="region of interest" description="Disordered" evidence="1">
    <location>
        <begin position="1"/>
        <end position="115"/>
    </location>
</feature>
<evidence type="ECO:0000256" key="1">
    <source>
        <dbReference type="SAM" id="MobiDB-lite"/>
    </source>
</evidence>
<feature type="compositionally biased region" description="Basic and acidic residues" evidence="1">
    <location>
        <begin position="1"/>
        <end position="16"/>
    </location>
</feature>
<organism evidence="2 3">
    <name type="scientific">Sporothrix epigloea</name>
    <dbReference type="NCBI Taxonomy" id="1892477"/>
    <lineage>
        <taxon>Eukaryota</taxon>
        <taxon>Fungi</taxon>
        <taxon>Dikarya</taxon>
        <taxon>Ascomycota</taxon>
        <taxon>Pezizomycotina</taxon>
        <taxon>Sordariomycetes</taxon>
        <taxon>Sordariomycetidae</taxon>
        <taxon>Ophiostomatales</taxon>
        <taxon>Ophiostomataceae</taxon>
        <taxon>Sporothrix</taxon>
    </lineage>
</organism>
<sequence>MGNKRKADDVPVDTKKNKAKAPKIRPSTVVNSKAPKSSKPKQPSASKAFAHDVVVPATPSAAEKTPTNDKQKPGSKISSRPVNQQKNRKQEIDGRPEKKQGRQVPDNAQQPSKLPLEPFAAILKDLQPKYDVRTLSVISSTRMEKRIKAVLEHLASPSTHSANKDIADALPGIALLHARATDANRLISIVEVVKRRMRQGYFAANASLGTSSGETADFDKKKKGKKASRVPATAWYQYNRIYDVASAKVSGPETNEDVVEDSRIDQEDDGFEPMVHRFEEAVNGKKKPTITTYLSIILCRTPVVELQRHPEMATQSSVDVLEVEYQQWMAKA</sequence>
<evidence type="ECO:0008006" key="4">
    <source>
        <dbReference type="Google" id="ProtNLM"/>
    </source>
</evidence>
<protein>
    <recommendedName>
        <fullName evidence="4">DNA/RNA-binding protein Alba-like domain-containing protein</fullName>
    </recommendedName>
</protein>
<evidence type="ECO:0000313" key="2">
    <source>
        <dbReference type="EMBL" id="CAK7270531.1"/>
    </source>
</evidence>
<dbReference type="Proteomes" id="UP001642501">
    <property type="component" value="Unassembled WGS sequence"/>
</dbReference>